<comment type="caution">
    <text evidence="1">The sequence shown here is derived from an EMBL/GenBank/DDBJ whole genome shotgun (WGS) entry which is preliminary data.</text>
</comment>
<organism evidence="1 2">
    <name type="scientific">Pangasius djambal</name>
    <dbReference type="NCBI Taxonomy" id="1691987"/>
    <lineage>
        <taxon>Eukaryota</taxon>
        <taxon>Metazoa</taxon>
        <taxon>Chordata</taxon>
        <taxon>Craniata</taxon>
        <taxon>Vertebrata</taxon>
        <taxon>Euteleostomi</taxon>
        <taxon>Actinopterygii</taxon>
        <taxon>Neopterygii</taxon>
        <taxon>Teleostei</taxon>
        <taxon>Ostariophysi</taxon>
        <taxon>Siluriformes</taxon>
        <taxon>Pangasiidae</taxon>
        <taxon>Pangasius</taxon>
    </lineage>
</organism>
<dbReference type="Proteomes" id="UP000830395">
    <property type="component" value="Chromosome 8"/>
</dbReference>
<accession>A0ACC5YHA1</accession>
<gene>
    <name evidence="1" type="ORF">PDJAM_G00242750</name>
</gene>
<protein>
    <submittedName>
        <fullName evidence="1">Uncharacterized protein</fullName>
    </submittedName>
</protein>
<dbReference type="EMBL" id="CM040982">
    <property type="protein sequence ID" value="MCJ8735081.1"/>
    <property type="molecule type" value="Genomic_DNA"/>
</dbReference>
<sequence length="422" mass="46502">MNCTANMRCVIEGNGVKVFGKAVHALARIGEEMWLDPLEKGLAVRTVNKAHSAYACFLFSPLFFQHYTSTSDQLQDNKSAKCKVSLKSVLPLFRSVTTLERSVYRCEITINIFDSRVVFQFKCRNGITKTHNLGYQECEALQAVFPAHLCPNVLKAHPKLLSDIVMHFPVSQEEITLSMSPIRVILKNYFEEDNDRIMCTEMFLHPDEFDFFHLRMDSDITFCLKELRGLLTFAESHGLQVSVQFGSSGTPVSFSLEDMLLEAVVVLATLVDPATENPSQVSVAQEAPTHSVVGVSIHERLVEAETTNIVPHRPDHSVGEQVASSQGSPFFRPAFRMRKLMQLVGGGEDFSKSKTPLNGTSSGSALTTAVTPATSEICSLLFGAVANDHEEGNKSQLPSLVYASDTEDDAGGTGSREEESVR</sequence>
<evidence type="ECO:0000313" key="2">
    <source>
        <dbReference type="Proteomes" id="UP000830395"/>
    </source>
</evidence>
<reference evidence="1" key="1">
    <citation type="submission" date="2020-02" db="EMBL/GenBank/DDBJ databases">
        <title>Genome sequencing of the panga catfish, Pangasius djambal.</title>
        <authorList>
            <person name="Wen M."/>
            <person name="Zahm M."/>
            <person name="Roques C."/>
            <person name="Cabau C."/>
            <person name="Klopp C."/>
            <person name="Donnadieu C."/>
            <person name="Jouanno E."/>
            <person name="Avarre J.-C."/>
            <person name="Campet M."/>
            <person name="Ha T."/>
            <person name="Dugue R."/>
            <person name="Lampietro C."/>
            <person name="Louis A."/>
            <person name="Herpin A."/>
            <person name="Echchiki A."/>
            <person name="Berthelot C."/>
            <person name="Parey E."/>
            <person name="Roest-Crollius H."/>
            <person name="Braasch I."/>
            <person name="Postlethwait J.H."/>
            <person name="Bobe J."/>
            <person name="Montfort J."/>
            <person name="Bouchez O."/>
            <person name="Begum T."/>
            <person name="Schartl M."/>
            <person name="Gustiano R."/>
            <person name="Guiguen Y."/>
        </authorList>
    </citation>
    <scope>NUCLEOTIDE SEQUENCE</scope>
    <source>
        <strain evidence="1">Pdj_M5554</strain>
    </source>
</reference>
<evidence type="ECO:0000313" key="1">
    <source>
        <dbReference type="EMBL" id="MCJ8735081.1"/>
    </source>
</evidence>
<name>A0ACC5YHA1_9TELE</name>
<proteinExistence type="predicted"/>
<keyword evidence="2" id="KW-1185">Reference proteome</keyword>